<name>A0A371C5Y8_YARLL</name>
<sequence length="151" mass="17155">MQILIKNKPSSRCAAGQVLEEIFATEISWNSAEGAIGGFSHGHEVIVRIDRCQEMKRNTSIIQLRCTSMYCWTPFTYHCKLSLTVFVLYYITASCVLAGQRRRSRRAMRCCTSCRLQTMEKISDDLIDSTIKAEVSKTINGIEWIVSAIYT</sequence>
<keyword evidence="1" id="KW-1133">Transmembrane helix</keyword>
<evidence type="ECO:0000313" key="3">
    <source>
        <dbReference type="Proteomes" id="UP000256601"/>
    </source>
</evidence>
<accession>A0A371C5Y8</accession>
<proteinExistence type="predicted"/>
<organism evidence="2 3">
    <name type="scientific">Yarrowia lipolytica</name>
    <name type="common">Candida lipolytica</name>
    <dbReference type="NCBI Taxonomy" id="4952"/>
    <lineage>
        <taxon>Eukaryota</taxon>
        <taxon>Fungi</taxon>
        <taxon>Dikarya</taxon>
        <taxon>Ascomycota</taxon>
        <taxon>Saccharomycotina</taxon>
        <taxon>Dipodascomycetes</taxon>
        <taxon>Dipodascales</taxon>
        <taxon>Dipodascales incertae sedis</taxon>
        <taxon>Yarrowia</taxon>
    </lineage>
</organism>
<dbReference type="AlphaFoldDB" id="A0A371C5Y8"/>
<protein>
    <submittedName>
        <fullName evidence="2">Uncharacterized protein</fullName>
    </submittedName>
</protein>
<dbReference type="EMBL" id="KZ858996">
    <property type="protein sequence ID" value="RDW25705.1"/>
    <property type="molecule type" value="Genomic_DNA"/>
</dbReference>
<evidence type="ECO:0000313" key="2">
    <source>
        <dbReference type="EMBL" id="RDW25705.1"/>
    </source>
</evidence>
<keyword evidence="1" id="KW-0472">Membrane</keyword>
<feature type="transmembrane region" description="Helical" evidence="1">
    <location>
        <begin position="81"/>
        <end position="99"/>
    </location>
</feature>
<gene>
    <name evidence="2" type="ORF">B0I71DRAFT_132175</name>
</gene>
<reference evidence="2 3" key="1">
    <citation type="submission" date="2018-07" db="EMBL/GenBank/DDBJ databases">
        <title>Draft Genome Assemblies for Five Robust Yarrowia lipolytica Strains Exhibiting High Lipid Production and Pentose Sugar Utilization and Sugar Alcohol Secretion from Undetoxified Lignocellulosic Biomass Hydrolysates.</title>
        <authorList>
            <consortium name="DOE Joint Genome Institute"/>
            <person name="Walker C."/>
            <person name="Ryu S."/>
            <person name="Na H."/>
            <person name="Zane M."/>
            <person name="LaButti K."/>
            <person name="Lipzen A."/>
            <person name="Haridas S."/>
            <person name="Barry K."/>
            <person name="Grigoriev I.V."/>
            <person name="Quarterman J."/>
            <person name="Slininger P."/>
            <person name="Dien B."/>
            <person name="Trinh C.T."/>
        </authorList>
    </citation>
    <scope>NUCLEOTIDE SEQUENCE [LARGE SCALE GENOMIC DNA]</scope>
    <source>
        <strain evidence="2 3">YB392</strain>
    </source>
</reference>
<dbReference type="Proteomes" id="UP000256601">
    <property type="component" value="Unassembled WGS sequence"/>
</dbReference>
<evidence type="ECO:0000256" key="1">
    <source>
        <dbReference type="SAM" id="Phobius"/>
    </source>
</evidence>
<keyword evidence="1" id="KW-0812">Transmembrane</keyword>